<organism evidence="1">
    <name type="scientific">bioreactor metagenome</name>
    <dbReference type="NCBI Taxonomy" id="1076179"/>
    <lineage>
        <taxon>unclassified sequences</taxon>
        <taxon>metagenomes</taxon>
        <taxon>ecological metagenomes</taxon>
    </lineage>
</organism>
<proteinExistence type="predicted"/>
<gene>
    <name evidence="1" type="ORF">SDC9_69958</name>
</gene>
<accession>A0A644YBH9</accession>
<reference evidence="1" key="1">
    <citation type="submission" date="2019-08" db="EMBL/GenBank/DDBJ databases">
        <authorList>
            <person name="Kucharzyk K."/>
            <person name="Murdoch R.W."/>
            <person name="Higgins S."/>
            <person name="Loffler F."/>
        </authorList>
    </citation>
    <scope>NUCLEOTIDE SEQUENCE</scope>
</reference>
<dbReference type="AlphaFoldDB" id="A0A644YBH9"/>
<comment type="caution">
    <text evidence="1">The sequence shown here is derived from an EMBL/GenBank/DDBJ whole genome shotgun (WGS) entry which is preliminary data.</text>
</comment>
<protein>
    <submittedName>
        <fullName evidence="1">Uncharacterized protein</fullName>
    </submittedName>
</protein>
<evidence type="ECO:0000313" key="1">
    <source>
        <dbReference type="EMBL" id="MPM23484.1"/>
    </source>
</evidence>
<dbReference type="EMBL" id="VSSQ01004043">
    <property type="protein sequence ID" value="MPM23484.1"/>
    <property type="molecule type" value="Genomic_DNA"/>
</dbReference>
<sequence>MWYNIDSTNTMLVCRRKGGQNVTDRQDYRFILQIEPGRYASRGKRKHTEPKTDFTKVC</sequence>
<name>A0A644YBH9_9ZZZZ</name>